<dbReference type="InterPro" id="IPR013766">
    <property type="entry name" value="Thioredoxin_domain"/>
</dbReference>
<accession>A0A4P8L4N9</accession>
<evidence type="ECO:0000256" key="8">
    <source>
        <dbReference type="PIRSR" id="PIRSR000077-4"/>
    </source>
</evidence>
<evidence type="ECO:0000256" key="3">
    <source>
        <dbReference type="ARBA" id="ARBA00022982"/>
    </source>
</evidence>
<dbReference type="AlphaFoldDB" id="A0A4P8L4N9"/>
<sequence length="120" mass="13497">MSNRVLQLAGDAVRKTIEGTDVPVLIDFGAAWCLPCRRQQPVTEQVARQVRGRARVCMVDIDGNRGLATRLNIHSIPTLIIFFQAIERERFIGIQSPEILIEALNRWALQPAPTDAHREV</sequence>
<feature type="disulfide bond" description="Redox-active" evidence="8">
    <location>
        <begin position="33"/>
        <end position="36"/>
    </location>
</feature>
<organism evidence="10 11">
    <name type="scientific">Desulfoglaeba alkanexedens ALDC</name>
    <dbReference type="NCBI Taxonomy" id="980445"/>
    <lineage>
        <taxon>Bacteria</taxon>
        <taxon>Pseudomonadati</taxon>
        <taxon>Thermodesulfobacteriota</taxon>
        <taxon>Syntrophobacteria</taxon>
        <taxon>Syntrophobacterales</taxon>
        <taxon>Syntrophobacteraceae</taxon>
        <taxon>Desulfoglaeba</taxon>
    </lineage>
</organism>
<feature type="site" description="Deprotonates C-terminal active site Cys" evidence="7">
    <location>
        <position position="27"/>
    </location>
</feature>
<proteinExistence type="inferred from homology"/>
<dbReference type="PROSITE" id="PS51352">
    <property type="entry name" value="THIOREDOXIN_2"/>
    <property type="match status" value="1"/>
</dbReference>
<dbReference type="InterPro" id="IPR036249">
    <property type="entry name" value="Thioredoxin-like_sf"/>
</dbReference>
<dbReference type="SUPFAM" id="SSF52833">
    <property type="entry name" value="Thioredoxin-like"/>
    <property type="match status" value="1"/>
</dbReference>
<evidence type="ECO:0000256" key="7">
    <source>
        <dbReference type="PIRSR" id="PIRSR000077-1"/>
    </source>
</evidence>
<keyword evidence="11" id="KW-1185">Reference proteome</keyword>
<dbReference type="Pfam" id="PF00085">
    <property type="entry name" value="Thioredoxin"/>
    <property type="match status" value="1"/>
</dbReference>
<dbReference type="Gene3D" id="3.40.30.10">
    <property type="entry name" value="Glutaredoxin"/>
    <property type="match status" value="1"/>
</dbReference>
<feature type="active site" description="Nucleophile" evidence="7">
    <location>
        <position position="33"/>
    </location>
</feature>
<comment type="similarity">
    <text evidence="1 6">Belongs to the thioredoxin family.</text>
</comment>
<evidence type="ECO:0000256" key="6">
    <source>
        <dbReference type="PIRNR" id="PIRNR000077"/>
    </source>
</evidence>
<keyword evidence="4 8" id="KW-1015">Disulfide bond</keyword>
<keyword evidence="3" id="KW-0249">Electron transport</keyword>
<dbReference type="PANTHER" id="PTHR45663:SF11">
    <property type="entry name" value="GEO12009P1"/>
    <property type="match status" value="1"/>
</dbReference>
<gene>
    <name evidence="10" type="ORF">FDQ92_07360</name>
</gene>
<dbReference type="OrthoDB" id="215495at2"/>
<evidence type="ECO:0000256" key="2">
    <source>
        <dbReference type="ARBA" id="ARBA00022448"/>
    </source>
</evidence>
<keyword evidence="5 8" id="KW-0676">Redox-active center</keyword>
<dbReference type="GO" id="GO:0015035">
    <property type="term" value="F:protein-disulfide reductase activity"/>
    <property type="evidence" value="ECO:0007669"/>
    <property type="project" value="InterPro"/>
</dbReference>
<evidence type="ECO:0000259" key="9">
    <source>
        <dbReference type="PROSITE" id="PS51352"/>
    </source>
</evidence>
<feature type="domain" description="Thioredoxin" evidence="9">
    <location>
        <begin position="3"/>
        <end position="109"/>
    </location>
</feature>
<dbReference type="EMBL" id="CP040098">
    <property type="protein sequence ID" value="QCQ22005.1"/>
    <property type="molecule type" value="Genomic_DNA"/>
</dbReference>
<keyword evidence="2" id="KW-0813">Transport</keyword>
<dbReference type="PIRSF" id="PIRSF000077">
    <property type="entry name" value="Thioredoxin"/>
    <property type="match status" value="1"/>
</dbReference>
<name>A0A4P8L4N9_9BACT</name>
<protein>
    <recommendedName>
        <fullName evidence="6">Thioredoxin</fullName>
    </recommendedName>
</protein>
<feature type="active site" description="Nucleophile" evidence="7">
    <location>
        <position position="36"/>
    </location>
</feature>
<dbReference type="KEGG" id="dax:FDQ92_07360"/>
<dbReference type="InterPro" id="IPR005746">
    <property type="entry name" value="Thioredoxin"/>
</dbReference>
<evidence type="ECO:0000256" key="5">
    <source>
        <dbReference type="ARBA" id="ARBA00023284"/>
    </source>
</evidence>
<reference evidence="10 11" key="2">
    <citation type="submission" date="2019-05" db="EMBL/GenBank/DDBJ databases">
        <authorList>
            <person name="Suflita J.M."/>
            <person name="Marks C.R."/>
        </authorList>
    </citation>
    <scope>NUCLEOTIDE SEQUENCE [LARGE SCALE GENOMIC DNA]</scope>
    <source>
        <strain evidence="10 11">ALDC</strain>
    </source>
</reference>
<evidence type="ECO:0000256" key="4">
    <source>
        <dbReference type="ARBA" id="ARBA00023157"/>
    </source>
</evidence>
<reference evidence="10 11" key="1">
    <citation type="submission" date="2019-05" db="EMBL/GenBank/DDBJ databases">
        <title>The Complete Genome Sequence of the n-alkane-degrading Desulfoglaeba alkanexedens ALDC reveals multiple alkylsuccinate synthase gene clusters.</title>
        <authorList>
            <person name="Callaghan A.V."/>
            <person name="Davidova I.A."/>
            <person name="Duncan K.E."/>
            <person name="Morris B."/>
            <person name="McInerney M.J."/>
        </authorList>
    </citation>
    <scope>NUCLEOTIDE SEQUENCE [LARGE SCALE GENOMIC DNA]</scope>
    <source>
        <strain evidence="10 11">ALDC</strain>
    </source>
</reference>
<evidence type="ECO:0000256" key="1">
    <source>
        <dbReference type="ARBA" id="ARBA00008987"/>
    </source>
</evidence>
<dbReference type="CDD" id="cd02947">
    <property type="entry name" value="TRX_family"/>
    <property type="match status" value="1"/>
</dbReference>
<evidence type="ECO:0000313" key="10">
    <source>
        <dbReference type="EMBL" id="QCQ22005.1"/>
    </source>
</evidence>
<feature type="site" description="Contributes to redox potential value" evidence="7">
    <location>
        <position position="35"/>
    </location>
</feature>
<dbReference type="PANTHER" id="PTHR45663">
    <property type="entry name" value="GEO12009P1"/>
    <property type="match status" value="1"/>
</dbReference>
<evidence type="ECO:0000313" key="11">
    <source>
        <dbReference type="Proteomes" id="UP000298602"/>
    </source>
</evidence>
<dbReference type="Proteomes" id="UP000298602">
    <property type="component" value="Chromosome"/>
</dbReference>
<dbReference type="GO" id="GO:0005737">
    <property type="term" value="C:cytoplasm"/>
    <property type="evidence" value="ECO:0007669"/>
    <property type="project" value="TreeGrafter"/>
</dbReference>
<feature type="site" description="Contributes to redox potential value" evidence="7">
    <location>
        <position position="34"/>
    </location>
</feature>
<dbReference type="RefSeq" id="WP_137423974.1">
    <property type="nucleotide sequence ID" value="NZ_CP040098.1"/>
</dbReference>